<evidence type="ECO:0000313" key="2">
    <source>
        <dbReference type="EMBL" id="SMQ54400.1"/>
    </source>
</evidence>
<dbReference type="EMBL" id="LT853701">
    <property type="protein sequence ID" value="SMQ54400.1"/>
    <property type="molecule type" value="Genomic_DNA"/>
</dbReference>
<protein>
    <submittedName>
        <fullName evidence="2">Uncharacterized protein</fullName>
    </submittedName>
</protein>
<accession>A0A1X7S4F6</accession>
<evidence type="ECO:0000313" key="3">
    <source>
        <dbReference type="Proteomes" id="UP000215127"/>
    </source>
</evidence>
<dbReference type="AlphaFoldDB" id="A0A1X7S4F6"/>
<reference evidence="2 3" key="1">
    <citation type="submission" date="2016-06" db="EMBL/GenBank/DDBJ databases">
        <authorList>
            <person name="Kjaerup R.B."/>
            <person name="Dalgaard T.S."/>
            <person name="Juul-Madsen H.R."/>
        </authorList>
    </citation>
    <scope>NUCLEOTIDE SEQUENCE [LARGE SCALE GENOMIC DNA]</scope>
</reference>
<sequence>MARSKKYQEWLDRGQSNFLPQATAGPPRALFPAYNDDDGLAANHLPPNDDNPPEPDPQAPQAVKAEPAEPEPGGEIVIEVYARLPAKDCPDPAQVRPDAEDAYCAQILRFTLGSLLVEELTNDITRITDDVRRILKDDYYRINKMAIAYKTGEVGGAPLQGDFVLPGFWIEQIRQKIAPGLAAVAEITVNVPEALLQISTLVSEVPEADPAVKQEEV</sequence>
<feature type="compositionally biased region" description="Low complexity" evidence="1">
    <location>
        <begin position="59"/>
        <end position="71"/>
    </location>
</feature>
<evidence type="ECO:0000256" key="1">
    <source>
        <dbReference type="SAM" id="MobiDB-lite"/>
    </source>
</evidence>
<gene>
    <name evidence="2" type="ORF">ZT3D7_G9555</name>
</gene>
<name>A0A1X7S4F6_ZYMT9</name>
<dbReference type="Proteomes" id="UP000215127">
    <property type="component" value="Chromosome 10"/>
</dbReference>
<feature type="region of interest" description="Disordered" evidence="1">
    <location>
        <begin position="17"/>
        <end position="71"/>
    </location>
</feature>
<proteinExistence type="predicted"/>
<keyword evidence="3" id="KW-1185">Reference proteome</keyword>
<organism evidence="2 3">
    <name type="scientific">Zymoseptoria tritici (strain ST99CH_3D7)</name>
    <dbReference type="NCBI Taxonomy" id="1276538"/>
    <lineage>
        <taxon>Eukaryota</taxon>
        <taxon>Fungi</taxon>
        <taxon>Dikarya</taxon>
        <taxon>Ascomycota</taxon>
        <taxon>Pezizomycotina</taxon>
        <taxon>Dothideomycetes</taxon>
        <taxon>Dothideomycetidae</taxon>
        <taxon>Mycosphaerellales</taxon>
        <taxon>Mycosphaerellaceae</taxon>
        <taxon>Zymoseptoria</taxon>
    </lineage>
</organism>